<dbReference type="GeneID" id="93310407"/>
<feature type="transmembrane region" description="Helical" evidence="7">
    <location>
        <begin position="91"/>
        <end position="113"/>
    </location>
</feature>
<dbReference type="InterPro" id="IPR020846">
    <property type="entry name" value="MFS_dom"/>
</dbReference>
<dbReference type="AlphaFoldDB" id="A0A0H3FNS5"/>
<keyword evidence="10" id="KW-1185">Reference proteome</keyword>
<evidence type="ECO:0000313" key="9">
    <source>
        <dbReference type="EMBL" id="AEG97142.1"/>
    </source>
</evidence>
<feature type="transmembrane region" description="Helical" evidence="7">
    <location>
        <begin position="343"/>
        <end position="364"/>
    </location>
</feature>
<comment type="similarity">
    <text evidence="6">Belongs to the major facilitator superfamily. Phthalate permease family.</text>
</comment>
<dbReference type="KEGG" id="eae:EAE_11140"/>
<evidence type="ECO:0000256" key="3">
    <source>
        <dbReference type="ARBA" id="ARBA00022692"/>
    </source>
</evidence>
<feature type="domain" description="Major facilitator superfamily (MFS) profile" evidence="8">
    <location>
        <begin position="26"/>
        <end position="431"/>
    </location>
</feature>
<feature type="transmembrane region" description="Helical" evidence="7">
    <location>
        <begin position="60"/>
        <end position="79"/>
    </location>
</feature>
<evidence type="ECO:0000256" key="1">
    <source>
        <dbReference type="ARBA" id="ARBA00004141"/>
    </source>
</evidence>
<dbReference type="InterPro" id="IPR011701">
    <property type="entry name" value="MFS"/>
</dbReference>
<dbReference type="OrthoDB" id="9771451at2"/>
<evidence type="ECO:0000256" key="5">
    <source>
        <dbReference type="ARBA" id="ARBA00023136"/>
    </source>
</evidence>
<dbReference type="Pfam" id="PF07690">
    <property type="entry name" value="MFS_1"/>
    <property type="match status" value="1"/>
</dbReference>
<dbReference type="InterPro" id="IPR050382">
    <property type="entry name" value="MFS_Na/Anion_cotransporter"/>
</dbReference>
<dbReference type="SUPFAM" id="SSF103473">
    <property type="entry name" value="MFS general substrate transporter"/>
    <property type="match status" value="1"/>
</dbReference>
<accession>A0A0H3FNS5</accession>
<dbReference type="EMBL" id="CP002824">
    <property type="protein sequence ID" value="AEG97142.1"/>
    <property type="molecule type" value="Genomic_DNA"/>
</dbReference>
<reference evidence="9 10" key="1">
    <citation type="journal article" date="2012" name="J. Bacteriol.">
        <title>Complete genome sequence of Enterobacter aerogenes KCTC 2190.</title>
        <authorList>
            <person name="Shin S.H."/>
            <person name="Kim S."/>
            <person name="Kim J.Y."/>
            <person name="Lee S."/>
            <person name="Um Y."/>
            <person name="Oh M.K."/>
            <person name="Kim Y.R."/>
            <person name="Lee J."/>
            <person name="Yang K.S."/>
        </authorList>
    </citation>
    <scope>NUCLEOTIDE SEQUENCE [LARGE SCALE GENOMIC DNA]</scope>
    <source>
        <strain evidence="9 10">KCTC 2190</strain>
    </source>
</reference>
<dbReference type="PROSITE" id="PS50850">
    <property type="entry name" value="MFS"/>
    <property type="match status" value="1"/>
</dbReference>
<feature type="transmembrane region" description="Helical" evidence="7">
    <location>
        <begin position="376"/>
        <end position="399"/>
    </location>
</feature>
<comment type="subcellular location">
    <subcellularLocation>
        <location evidence="1">Membrane</location>
        <topology evidence="1">Multi-pass membrane protein</topology>
    </subcellularLocation>
</comment>
<sequence>MCIPDAQGSLASSPGTLKRSRTRIFILSLLSLGTMINYLDRTILGIVAPKLTTEIHIDPAMMGIVFSAFAWTYALAQIPGGMFLDRFGNKLTYALSIFFWSLFTLLQSFSLGLKSLLLLRLGLGVSEAPCFPANSRIVSKWFPQHERARATATYTVGEYIGLAAFSPLLFLILEHHGWRTLFFLTGGLGILFTFVWWRFYHEPHESKTANKAELDYIGANQIANKSENIPFNWRDARRLVCCRQIIGASLGQFAGNTTLVFFLTWFPTYLANERHLPWLHVGFFATWPFLAAAVGIIFGGWLSDRLLKRTGSANISRKLPIISGLLLSSCIIAANWVSANSTVIIIMSIAFFGQGMVGLGWTLISDIAPDNMAGLTGGIFNFCANLASIIAPLIIGVIISATGNFFYALIYVGVTALIGVIAYIFIIGDIKRIVLK</sequence>
<gene>
    <name evidence="9" type="ordered locus">EAE_11140</name>
</gene>
<evidence type="ECO:0000313" key="10">
    <source>
        <dbReference type="Proteomes" id="UP000008881"/>
    </source>
</evidence>
<dbReference type="GO" id="GO:0022857">
    <property type="term" value="F:transmembrane transporter activity"/>
    <property type="evidence" value="ECO:0007669"/>
    <property type="project" value="InterPro"/>
</dbReference>
<keyword evidence="3 7" id="KW-0812">Transmembrane</keyword>
<evidence type="ECO:0000256" key="4">
    <source>
        <dbReference type="ARBA" id="ARBA00022989"/>
    </source>
</evidence>
<dbReference type="PATRIC" id="fig|1028307.3.peg.2220"/>
<dbReference type="PANTHER" id="PTHR11662">
    <property type="entry name" value="SOLUTE CARRIER FAMILY 17"/>
    <property type="match status" value="1"/>
</dbReference>
<name>A0A0H3FNS5_KLEAK</name>
<feature type="transmembrane region" description="Helical" evidence="7">
    <location>
        <begin position="245"/>
        <end position="266"/>
    </location>
</feature>
<feature type="transmembrane region" description="Helical" evidence="7">
    <location>
        <begin position="278"/>
        <end position="298"/>
    </location>
</feature>
<evidence type="ECO:0000256" key="7">
    <source>
        <dbReference type="SAM" id="Phobius"/>
    </source>
</evidence>
<dbReference type="PANTHER" id="PTHR11662:SF333">
    <property type="entry name" value="D-GALACTONATE TRANSPORTER"/>
    <property type="match status" value="1"/>
</dbReference>
<dbReference type="RefSeq" id="WP_015704387.1">
    <property type="nucleotide sequence ID" value="NC_015663.1"/>
</dbReference>
<dbReference type="PIRSF" id="PIRSF002808">
    <property type="entry name" value="Hexose_phosphate_transp"/>
    <property type="match status" value="1"/>
</dbReference>
<keyword evidence="5 7" id="KW-0472">Membrane</keyword>
<proteinExistence type="inferred from homology"/>
<evidence type="ECO:0000259" key="8">
    <source>
        <dbReference type="PROSITE" id="PS50850"/>
    </source>
</evidence>
<dbReference type="InterPro" id="IPR036259">
    <property type="entry name" value="MFS_trans_sf"/>
</dbReference>
<feature type="transmembrane region" description="Helical" evidence="7">
    <location>
        <begin position="22"/>
        <end position="39"/>
    </location>
</feature>
<evidence type="ECO:0000256" key="2">
    <source>
        <dbReference type="ARBA" id="ARBA00022475"/>
    </source>
</evidence>
<dbReference type="Proteomes" id="UP000008881">
    <property type="component" value="Chromosome"/>
</dbReference>
<dbReference type="InterPro" id="IPR000849">
    <property type="entry name" value="Sugar_P_transporter"/>
</dbReference>
<keyword evidence="2" id="KW-1003">Cell membrane</keyword>
<dbReference type="eggNOG" id="COG2271">
    <property type="taxonomic scope" value="Bacteria"/>
</dbReference>
<feature type="transmembrane region" description="Helical" evidence="7">
    <location>
        <begin position="405"/>
        <end position="426"/>
    </location>
</feature>
<dbReference type="HOGENOM" id="CLU_001265_5_1_6"/>
<dbReference type="CDD" id="cd17319">
    <property type="entry name" value="MFS_ExuT_GudP_like"/>
    <property type="match status" value="1"/>
</dbReference>
<organism evidence="9 10">
    <name type="scientific">Klebsiella aerogenes (strain ATCC 13048 / DSM 30053 / CCUG 1429 / JCM 1235 / KCTC 2190 / NBRC 13534 / NCIMB 10102 / NCTC 10006 / CDC 819-56)</name>
    <name type="common">Enterobacter aerogenes</name>
    <dbReference type="NCBI Taxonomy" id="1028307"/>
    <lineage>
        <taxon>Bacteria</taxon>
        <taxon>Pseudomonadati</taxon>
        <taxon>Pseudomonadota</taxon>
        <taxon>Gammaproteobacteria</taxon>
        <taxon>Enterobacterales</taxon>
        <taxon>Enterobacteriaceae</taxon>
        <taxon>Klebsiella/Raoultella group</taxon>
        <taxon>Klebsiella</taxon>
    </lineage>
</organism>
<feature type="transmembrane region" description="Helical" evidence="7">
    <location>
        <begin position="178"/>
        <end position="197"/>
    </location>
</feature>
<evidence type="ECO:0000256" key="6">
    <source>
        <dbReference type="ARBA" id="ARBA00038514"/>
    </source>
</evidence>
<dbReference type="GO" id="GO:0016020">
    <property type="term" value="C:membrane"/>
    <property type="evidence" value="ECO:0007669"/>
    <property type="project" value="UniProtKB-SubCell"/>
</dbReference>
<protein>
    <submittedName>
        <fullName evidence="9">Transporter, anion:cation symporter (ACS) family protein</fullName>
    </submittedName>
</protein>
<feature type="transmembrane region" description="Helical" evidence="7">
    <location>
        <begin position="319"/>
        <end position="337"/>
    </location>
</feature>
<keyword evidence="4 7" id="KW-1133">Transmembrane helix</keyword>
<dbReference type="Gene3D" id="1.20.1250.20">
    <property type="entry name" value="MFS general substrate transporter like domains"/>
    <property type="match status" value="2"/>
</dbReference>